<dbReference type="Pfam" id="PF16010">
    <property type="entry name" value="CDH-cyt"/>
    <property type="match status" value="1"/>
</dbReference>
<dbReference type="InterPro" id="IPR035971">
    <property type="entry name" value="CBD_sf"/>
</dbReference>
<dbReference type="GO" id="GO:0030248">
    <property type="term" value="F:cellulose binding"/>
    <property type="evidence" value="ECO:0007669"/>
    <property type="project" value="InterPro"/>
</dbReference>
<dbReference type="GO" id="GO:0005975">
    <property type="term" value="P:carbohydrate metabolic process"/>
    <property type="evidence" value="ECO:0007669"/>
    <property type="project" value="InterPro"/>
</dbReference>
<dbReference type="InterPro" id="IPR053208">
    <property type="entry name" value="GMC_Oxidoreductase_CD"/>
</dbReference>
<dbReference type="Pfam" id="PF00732">
    <property type="entry name" value="GMC_oxred_N"/>
    <property type="match status" value="1"/>
</dbReference>
<reference evidence="5 6" key="1">
    <citation type="journal article" date="2018" name="Nat. Ecol. Evol.">
        <title>Pezizomycetes genomes reveal the molecular basis of ectomycorrhizal truffle lifestyle.</title>
        <authorList>
            <person name="Murat C."/>
            <person name="Payen T."/>
            <person name="Noel B."/>
            <person name="Kuo A."/>
            <person name="Morin E."/>
            <person name="Chen J."/>
            <person name="Kohler A."/>
            <person name="Krizsan K."/>
            <person name="Balestrini R."/>
            <person name="Da Silva C."/>
            <person name="Montanini B."/>
            <person name="Hainaut M."/>
            <person name="Levati E."/>
            <person name="Barry K.W."/>
            <person name="Belfiori B."/>
            <person name="Cichocki N."/>
            <person name="Clum A."/>
            <person name="Dockter R.B."/>
            <person name="Fauchery L."/>
            <person name="Guy J."/>
            <person name="Iotti M."/>
            <person name="Le Tacon F."/>
            <person name="Lindquist E.A."/>
            <person name="Lipzen A."/>
            <person name="Malagnac F."/>
            <person name="Mello A."/>
            <person name="Molinier V."/>
            <person name="Miyauchi S."/>
            <person name="Poulain J."/>
            <person name="Riccioni C."/>
            <person name="Rubini A."/>
            <person name="Sitrit Y."/>
            <person name="Splivallo R."/>
            <person name="Traeger S."/>
            <person name="Wang M."/>
            <person name="Zifcakova L."/>
            <person name="Wipf D."/>
            <person name="Zambonelli A."/>
            <person name="Paolocci F."/>
            <person name="Nowrousian M."/>
            <person name="Ottonello S."/>
            <person name="Baldrian P."/>
            <person name="Spatafora J.W."/>
            <person name="Henrissat B."/>
            <person name="Nagy L.G."/>
            <person name="Aury J.M."/>
            <person name="Wincker P."/>
            <person name="Grigoriev I.V."/>
            <person name="Bonfante P."/>
            <person name="Martin F.M."/>
        </authorList>
    </citation>
    <scope>NUCLEOTIDE SEQUENCE [LARGE SCALE GENOMIC DNA]</scope>
    <source>
        <strain evidence="5 6">CCBAS932</strain>
    </source>
</reference>
<dbReference type="InterPro" id="IPR015920">
    <property type="entry name" value="Cellobiose_DH-like_cyt"/>
</dbReference>
<name>A0A3N4KIA5_9PEZI</name>
<dbReference type="PROSITE" id="PS00624">
    <property type="entry name" value="GMC_OXRED_2"/>
    <property type="match status" value="1"/>
</dbReference>
<evidence type="ECO:0000313" key="6">
    <source>
        <dbReference type="Proteomes" id="UP000277580"/>
    </source>
</evidence>
<keyword evidence="2" id="KW-0732">Signal</keyword>
<organism evidence="5 6">
    <name type="scientific">Morchella conica CCBAS932</name>
    <dbReference type="NCBI Taxonomy" id="1392247"/>
    <lineage>
        <taxon>Eukaryota</taxon>
        <taxon>Fungi</taxon>
        <taxon>Dikarya</taxon>
        <taxon>Ascomycota</taxon>
        <taxon>Pezizomycotina</taxon>
        <taxon>Pezizomycetes</taxon>
        <taxon>Pezizales</taxon>
        <taxon>Morchellaceae</taxon>
        <taxon>Morchella</taxon>
    </lineage>
</organism>
<comment type="similarity">
    <text evidence="1 3">Belongs to the GMC oxidoreductase family.</text>
</comment>
<dbReference type="PROSITE" id="PS00623">
    <property type="entry name" value="GMC_OXRED_1"/>
    <property type="match status" value="1"/>
</dbReference>
<dbReference type="Gene3D" id="2.60.40.1210">
    <property type="entry name" value="Cellobiose dehydrogenase, cytochrome domain"/>
    <property type="match status" value="1"/>
</dbReference>
<dbReference type="InterPro" id="IPR000172">
    <property type="entry name" value="GMC_OxRdtase_N"/>
</dbReference>
<proteinExistence type="inferred from homology"/>
<dbReference type="SUPFAM" id="SSF49344">
    <property type="entry name" value="CBD9-like"/>
    <property type="match status" value="1"/>
</dbReference>
<evidence type="ECO:0000256" key="1">
    <source>
        <dbReference type="ARBA" id="ARBA00010790"/>
    </source>
</evidence>
<keyword evidence="6" id="KW-1185">Reference proteome</keyword>
<dbReference type="Gene3D" id="3.30.410.10">
    <property type="entry name" value="Cholesterol Oxidase, domain 2"/>
    <property type="match status" value="1"/>
</dbReference>
<dbReference type="InterPro" id="IPR000254">
    <property type="entry name" value="CBD"/>
</dbReference>
<dbReference type="SUPFAM" id="SSF54373">
    <property type="entry name" value="FAD-linked reductases, C-terminal domain"/>
    <property type="match status" value="1"/>
</dbReference>
<dbReference type="Pfam" id="PF00734">
    <property type="entry name" value="CBM_1"/>
    <property type="match status" value="1"/>
</dbReference>
<dbReference type="EMBL" id="ML119144">
    <property type="protein sequence ID" value="RPB10273.1"/>
    <property type="molecule type" value="Genomic_DNA"/>
</dbReference>
<dbReference type="InterPro" id="IPR036188">
    <property type="entry name" value="FAD/NAD-bd_sf"/>
</dbReference>
<feature type="domain" description="CBM1" evidence="4">
    <location>
        <begin position="755"/>
        <end position="791"/>
    </location>
</feature>
<dbReference type="InParanoid" id="A0A3N4KIA5"/>
<dbReference type="OrthoDB" id="413885at2759"/>
<dbReference type="Proteomes" id="UP000277580">
    <property type="component" value="Unassembled WGS sequence"/>
</dbReference>
<sequence>MIVLAQSTTEYTDPTTGIIFQRFLTSSYGGFSFGAVFPSAPTNEFIGQIVGPIGGWSGVSFGGGMNGNLLSVVWMNGNEIVQSFRMASGYLEPTVYSGTASSIPLYTSSNATHFSYTFRCVDCVTWTDGGFDPTADFTVMGWAQSTAPVDDPTDPASTFEEHQGFGQYGVILTSARQSGYEGWLAAAPTPTAVPTTTIAVSTTAPTATPTSTTVLGTYDYIVVGGGAAGLVVADRLSETGKSVLLIERGPPSTYKSGGTVGPAWLAGKGLTRFDVPGLCNQIWVDSAGIACNDIDQMAGCVLGGGTAVNAGLFFKPQDRDWNDNFPTGWKATDMVSATNKVFTRIPGTDNPSSNGVRYLQAPYTVLSSVLKTAGWSEVTANSVPNQKNRTFSHSPFMYANGERGGPLATYLQTAKARSNFAIAVNTTVIKTLRTAGHITGVQVTPSSTTVGGKLGVYNVTPTTGRVILSAGAFGTPKILFRSGIGPTDQLNVVKSSLEGAAMQATSEWIRLPVGYNVLDHTNTDMVFSHASVTSYDFYAAYDNPNTTDMNLYLNQRAGILATAAPGPNTMLWESFLGTDGITRQLQWTARSEGSLGQEGTNLVTMSQYLGTGVTSRGRMTITSSLNMQISTSPFLRDAADIDVVVRGVQSVLNAARDKGGITFIRPAAGVTAQEYVNSYVDSRRSNHWIGTCKMGTDSGLAGDGTTGSVVDANTKFVVDASIFPGHVTTNPSAPIMIAAEKAVEKILALATGSTTPVPQYSQCGGINYVGSTVCATGYTCTVLNPYYYQCL</sequence>
<dbReference type="AlphaFoldDB" id="A0A3N4KIA5"/>
<dbReference type="SUPFAM" id="SSF57180">
    <property type="entry name" value="Cellulose-binding domain"/>
    <property type="match status" value="1"/>
</dbReference>
<dbReference type="CDD" id="cd09630">
    <property type="entry name" value="CDH_like_cytochrome"/>
    <property type="match status" value="1"/>
</dbReference>
<keyword evidence="3" id="KW-0285">Flavoprotein</keyword>
<accession>A0A3N4KIA5</accession>
<dbReference type="PROSITE" id="PS00562">
    <property type="entry name" value="CBM1_1"/>
    <property type="match status" value="1"/>
</dbReference>
<dbReference type="PANTHER" id="PTHR47190">
    <property type="entry name" value="DEHYDROGENASE, PUTATIVE-RELATED"/>
    <property type="match status" value="1"/>
</dbReference>
<dbReference type="GO" id="GO:0005576">
    <property type="term" value="C:extracellular region"/>
    <property type="evidence" value="ECO:0007669"/>
    <property type="project" value="InterPro"/>
</dbReference>
<evidence type="ECO:0000256" key="2">
    <source>
        <dbReference type="ARBA" id="ARBA00022729"/>
    </source>
</evidence>
<evidence type="ECO:0000259" key="4">
    <source>
        <dbReference type="PROSITE" id="PS51164"/>
    </source>
</evidence>
<gene>
    <name evidence="5" type="ORF">P167DRAFT_559771</name>
</gene>
<dbReference type="SUPFAM" id="SSF51905">
    <property type="entry name" value="FAD/NAD(P)-binding domain"/>
    <property type="match status" value="1"/>
</dbReference>
<dbReference type="InterPro" id="IPR007867">
    <property type="entry name" value="GMC_OxRtase_C"/>
</dbReference>
<dbReference type="Pfam" id="PF05199">
    <property type="entry name" value="GMC_oxred_C"/>
    <property type="match status" value="1"/>
</dbReference>
<dbReference type="STRING" id="1392247.A0A3N4KIA5"/>
<dbReference type="SMART" id="SM00236">
    <property type="entry name" value="fCBD"/>
    <property type="match status" value="1"/>
</dbReference>
<protein>
    <recommendedName>
        <fullName evidence="4">CBM1 domain-containing protein</fullName>
    </recommendedName>
</protein>
<evidence type="ECO:0000256" key="3">
    <source>
        <dbReference type="RuleBase" id="RU003968"/>
    </source>
</evidence>
<dbReference type="Gene3D" id="3.50.50.60">
    <property type="entry name" value="FAD/NAD(P)-binding domain"/>
    <property type="match status" value="1"/>
</dbReference>
<evidence type="ECO:0000313" key="5">
    <source>
        <dbReference type="EMBL" id="RPB10273.1"/>
    </source>
</evidence>
<dbReference type="PANTHER" id="PTHR47190:SF2">
    <property type="entry name" value="CELLOBIOSE DEHYDROGENASE (AFU_ORTHOLOGUE AFUA_2G17620)"/>
    <property type="match status" value="1"/>
</dbReference>
<keyword evidence="3" id="KW-0274">FAD</keyword>
<dbReference type="GO" id="GO:0016614">
    <property type="term" value="F:oxidoreductase activity, acting on CH-OH group of donors"/>
    <property type="evidence" value="ECO:0007669"/>
    <property type="project" value="InterPro"/>
</dbReference>
<dbReference type="GO" id="GO:0050660">
    <property type="term" value="F:flavin adenine dinucleotide binding"/>
    <property type="evidence" value="ECO:0007669"/>
    <property type="project" value="InterPro"/>
</dbReference>
<dbReference type="PROSITE" id="PS51164">
    <property type="entry name" value="CBM1_2"/>
    <property type="match status" value="1"/>
</dbReference>